<dbReference type="InterPro" id="IPR007110">
    <property type="entry name" value="Ig-like_dom"/>
</dbReference>
<dbReference type="Proteomes" id="UP000472272">
    <property type="component" value="Chromosome 16"/>
</dbReference>
<feature type="domain" description="Ig-like" evidence="3">
    <location>
        <begin position="193"/>
        <end position="282"/>
    </location>
</feature>
<dbReference type="PANTHER" id="PTHR45166">
    <property type="entry name" value="V-SET AND IMMUNOGLOBULIN DOMAIN-CONTAINING PROTEIN 8"/>
    <property type="match status" value="1"/>
</dbReference>
<dbReference type="SUPFAM" id="SSF48726">
    <property type="entry name" value="Immunoglobulin"/>
    <property type="match status" value="2"/>
</dbReference>
<keyword evidence="2" id="KW-0472">Membrane</keyword>
<dbReference type="InterPro" id="IPR052871">
    <property type="entry name" value="V-set/Ig_domain"/>
</dbReference>
<dbReference type="InterPro" id="IPR003599">
    <property type="entry name" value="Ig_sub"/>
</dbReference>
<dbReference type="Gene3D" id="2.60.40.10">
    <property type="entry name" value="Immunoglobulins"/>
    <property type="match status" value="2"/>
</dbReference>
<proteinExistence type="predicted"/>
<keyword evidence="2" id="KW-1133">Transmembrane helix</keyword>
<organism evidence="4 5">
    <name type="scientific">Podarcis muralis</name>
    <name type="common">Wall lizard</name>
    <name type="synonym">Lacerta muralis</name>
    <dbReference type="NCBI Taxonomy" id="64176"/>
    <lineage>
        <taxon>Eukaryota</taxon>
        <taxon>Metazoa</taxon>
        <taxon>Chordata</taxon>
        <taxon>Craniata</taxon>
        <taxon>Vertebrata</taxon>
        <taxon>Euteleostomi</taxon>
        <taxon>Lepidosauria</taxon>
        <taxon>Squamata</taxon>
        <taxon>Bifurcata</taxon>
        <taxon>Unidentata</taxon>
        <taxon>Episquamata</taxon>
        <taxon>Laterata</taxon>
        <taxon>Lacertibaenia</taxon>
        <taxon>Lacertidae</taxon>
        <taxon>Podarcis</taxon>
    </lineage>
</organism>
<gene>
    <name evidence="4" type="primary">LOC114587142</name>
</gene>
<dbReference type="InterPro" id="IPR013783">
    <property type="entry name" value="Ig-like_fold"/>
</dbReference>
<dbReference type="GeneTree" id="ENSGT00940000161712"/>
<dbReference type="SMART" id="SM00409">
    <property type="entry name" value="IG"/>
    <property type="match status" value="2"/>
</dbReference>
<keyword evidence="2" id="KW-0812">Transmembrane</keyword>
<dbReference type="InterPro" id="IPR003598">
    <property type="entry name" value="Ig_sub2"/>
</dbReference>
<accession>A0A670JG65</accession>
<feature type="region of interest" description="Disordered" evidence="1">
    <location>
        <begin position="413"/>
        <end position="469"/>
    </location>
</feature>
<feature type="transmembrane region" description="Helical" evidence="2">
    <location>
        <begin position="290"/>
        <end position="314"/>
    </location>
</feature>
<dbReference type="PROSITE" id="PS50835">
    <property type="entry name" value="IG_LIKE"/>
    <property type="match status" value="2"/>
</dbReference>
<evidence type="ECO:0000256" key="1">
    <source>
        <dbReference type="SAM" id="MobiDB-lite"/>
    </source>
</evidence>
<evidence type="ECO:0000313" key="4">
    <source>
        <dbReference type="Ensembl" id="ENSPMRP00000023045.1"/>
    </source>
</evidence>
<protein>
    <submittedName>
        <fullName evidence="4">V-set and immunoglobulin domain-containing protein 8-like</fullName>
    </submittedName>
</protein>
<reference evidence="4 5" key="1">
    <citation type="journal article" date="2019" name="Proc. Natl. Acad. Sci. U.S.A.">
        <title>Regulatory changes in pterin and carotenoid genes underlie balanced color polymorphisms in the wall lizard.</title>
        <authorList>
            <person name="Andrade P."/>
            <person name="Pinho C."/>
            <person name="Perez I de Lanuza G."/>
            <person name="Afonso S."/>
            <person name="Brejcha J."/>
            <person name="Rubin C.J."/>
            <person name="Wallerman O."/>
            <person name="Pereira P."/>
            <person name="Sabatino S.J."/>
            <person name="Bellati A."/>
            <person name="Pellitteri-Rosa D."/>
            <person name="Bosakova Z."/>
            <person name="Bunikis I."/>
            <person name="Carretero M.A."/>
            <person name="Feiner N."/>
            <person name="Marsik P."/>
            <person name="Pauperio F."/>
            <person name="Salvi D."/>
            <person name="Soler L."/>
            <person name="While G.M."/>
            <person name="Uller T."/>
            <person name="Font E."/>
            <person name="Andersson L."/>
            <person name="Carneiro M."/>
        </authorList>
    </citation>
    <scope>NUCLEOTIDE SEQUENCE</scope>
</reference>
<evidence type="ECO:0000313" key="5">
    <source>
        <dbReference type="Proteomes" id="UP000472272"/>
    </source>
</evidence>
<reference evidence="4" key="3">
    <citation type="submission" date="2025-09" db="UniProtKB">
        <authorList>
            <consortium name="Ensembl"/>
        </authorList>
    </citation>
    <scope>IDENTIFICATION</scope>
</reference>
<reference evidence="4" key="2">
    <citation type="submission" date="2025-08" db="UniProtKB">
        <authorList>
            <consortium name="Ensembl"/>
        </authorList>
    </citation>
    <scope>IDENTIFICATION</scope>
</reference>
<dbReference type="GeneID" id="114587142"/>
<evidence type="ECO:0000256" key="2">
    <source>
        <dbReference type="SAM" id="Phobius"/>
    </source>
</evidence>
<dbReference type="AlphaFoldDB" id="A0A670JG65"/>
<feature type="compositionally biased region" description="Low complexity" evidence="1">
    <location>
        <begin position="413"/>
        <end position="429"/>
    </location>
</feature>
<dbReference type="InterPro" id="IPR013106">
    <property type="entry name" value="Ig_V-set"/>
</dbReference>
<dbReference type="PANTHER" id="PTHR45166:SF1">
    <property type="entry name" value="V-SET AND IMMUNOGLOBULIN DOMAIN-CONTAINING PROTEIN 8"/>
    <property type="match status" value="1"/>
</dbReference>
<dbReference type="OMA" id="PSPIYVK"/>
<dbReference type="RefSeq" id="XP_028566937.1">
    <property type="nucleotide sequence ID" value="XM_028711104.1"/>
</dbReference>
<evidence type="ECO:0000259" key="3">
    <source>
        <dbReference type="PROSITE" id="PS50835"/>
    </source>
</evidence>
<dbReference type="InterPro" id="IPR036179">
    <property type="entry name" value="Ig-like_dom_sf"/>
</dbReference>
<feature type="domain" description="Ig-like" evidence="3">
    <location>
        <begin position="29"/>
        <end position="183"/>
    </location>
</feature>
<dbReference type="Ensembl" id="ENSPMRT00000024479.1">
    <property type="protein sequence ID" value="ENSPMRP00000023045.1"/>
    <property type="gene ID" value="ENSPMRG00000014961.1"/>
</dbReference>
<dbReference type="Pfam" id="PF13927">
    <property type="entry name" value="Ig_3"/>
    <property type="match status" value="1"/>
</dbReference>
<feature type="region of interest" description="Disordered" evidence="1">
    <location>
        <begin position="361"/>
        <end position="401"/>
    </location>
</feature>
<dbReference type="Pfam" id="PF07686">
    <property type="entry name" value="V-set"/>
    <property type="match status" value="1"/>
</dbReference>
<name>A0A670JG65_PODMU</name>
<keyword evidence="5" id="KW-1185">Reference proteome</keyword>
<dbReference type="SMART" id="SM00408">
    <property type="entry name" value="IGc2"/>
    <property type="match status" value="1"/>
</dbReference>
<sequence length="469" mass="50521">MSLATNCSQFRTLRLLYIPLFFCPPALLPAVKINAKGREVVYLAEGESAKLGCPYELEPQDHGSNDLDIEWTQMNSDPTNLDNVILSYNNHQVIHPGYHFLQSRGGSGAHDSRQFGNSGLQQNMVMGVSGHDCCSGLQQRVTFAIQDPSQYDASINLQNVQISDSATYECKVKKTTVATRKVTVMVLARPSNPQCSVVGKVALGQKVTLSCSSNSGTSPLMYQWAKVTDHPFANWLSATTTKGPNPGDLIIQNLSNDHAGVYQCSVANKVGSARCVVEISFSKESNRVSIVVGVVLGSLLFLTLLVCLIVGLICCCRKRRYKEEANQIRVDTAPPRAKGGSRNSSIRSVLDFVPHNISFMQRRKYGTPKEQEGSEMISPAQEAQPMDCSGVKSEPHRGGCSTTVTTKARVHYAPSVPSSPQATSSPSAAGPENGGSCSITSEKGRRGHPGQYGGVAVMVPAKSRDGLLV</sequence>